<evidence type="ECO:0000313" key="2">
    <source>
        <dbReference type="EMBL" id="GMF65738.1"/>
    </source>
</evidence>
<dbReference type="EMBL" id="BSXW01012496">
    <property type="protein sequence ID" value="GMF65738.1"/>
    <property type="molecule type" value="Genomic_DNA"/>
</dbReference>
<feature type="compositionally biased region" description="Polar residues" evidence="1">
    <location>
        <begin position="399"/>
        <end position="408"/>
    </location>
</feature>
<dbReference type="Gene3D" id="3.30.530.20">
    <property type="match status" value="1"/>
</dbReference>
<protein>
    <submittedName>
        <fullName evidence="2">Unnamed protein product</fullName>
    </submittedName>
</protein>
<dbReference type="OrthoDB" id="114178at2759"/>
<dbReference type="PANTHER" id="PTHR13510:SF44">
    <property type="entry name" value="RABENOSYN-5"/>
    <property type="match status" value="1"/>
</dbReference>
<dbReference type="InterPro" id="IPR023393">
    <property type="entry name" value="START-like_dom_sf"/>
</dbReference>
<keyword evidence="3" id="KW-1185">Reference proteome</keyword>
<feature type="compositionally biased region" description="Low complexity" evidence="1">
    <location>
        <begin position="569"/>
        <end position="592"/>
    </location>
</feature>
<feature type="compositionally biased region" description="Polar residues" evidence="1">
    <location>
        <begin position="481"/>
        <end position="490"/>
    </location>
</feature>
<dbReference type="InterPro" id="IPR052727">
    <property type="entry name" value="Rab4/Rab5_effector"/>
</dbReference>
<dbReference type="AlphaFoldDB" id="A0A9W7D9F8"/>
<proteinExistence type="predicted"/>
<feature type="region of interest" description="Disordered" evidence="1">
    <location>
        <begin position="479"/>
        <end position="597"/>
    </location>
</feature>
<feature type="compositionally biased region" description="Polar residues" evidence="1">
    <location>
        <begin position="533"/>
        <end position="568"/>
    </location>
</feature>
<dbReference type="PANTHER" id="PTHR13510">
    <property type="entry name" value="FYVE-FINGER-CONTAINING RAB5 EFFECTOR PROTEIN RABENOSYN-5-RELATED"/>
    <property type="match status" value="1"/>
</dbReference>
<organism evidence="2 3">
    <name type="scientific">Phytophthora lilii</name>
    <dbReference type="NCBI Taxonomy" id="2077276"/>
    <lineage>
        <taxon>Eukaryota</taxon>
        <taxon>Sar</taxon>
        <taxon>Stramenopiles</taxon>
        <taxon>Oomycota</taxon>
        <taxon>Peronosporomycetes</taxon>
        <taxon>Peronosporales</taxon>
        <taxon>Peronosporaceae</taxon>
        <taxon>Phytophthora</taxon>
    </lineage>
</organism>
<reference evidence="2" key="1">
    <citation type="submission" date="2023-04" db="EMBL/GenBank/DDBJ databases">
        <title>Phytophthora lilii NBRC 32176.</title>
        <authorList>
            <person name="Ichikawa N."/>
            <person name="Sato H."/>
            <person name="Tonouchi N."/>
        </authorList>
    </citation>
    <scope>NUCLEOTIDE SEQUENCE</scope>
    <source>
        <strain evidence="2">NBRC 32176</strain>
    </source>
</reference>
<name>A0A9W7D9F8_9STRA</name>
<evidence type="ECO:0000256" key="1">
    <source>
        <dbReference type="SAM" id="MobiDB-lite"/>
    </source>
</evidence>
<sequence length="623" mass="67163">MAPSFPLSRLLLPKVKVSPEEHRLAKQMMTRMLRHTVRAFEHFAYDAQGVVDTARWKHIGSQDDLKLFRERVVGATSSGLAAELGPDAMLPNSDSVAALGAPTMMMTGCCPGSVANAMSAAISQTQDDLSLLVNFMHEDVADCAVLHTIESPTPEKPYHYLGYKYFVRKSPGAPGLVKHRDSLYLECSGTCTTREGEVLGFVMLHSVNLPMFPDLTNYNSIRALQSVRYLYRQRSHEVVEVFMLGNLDISGMVIKPIADKLAQITLFALVQLTDCAEAKKLTHMVQERRPSVLARSRHPDADECQLCNRTPKKSTVLSSGSKLLVKCECCGLFACSTCRDTKKIYVPNPDHILGRFQKVPVCMSCIIEANDTLHQPPPSASQTSASPLAPTKAARDYGRSNSSSSGDLTQRRGRSPQHSADHLSARSDKSLSAAVASVSTAVPSMDIGATRAKSSSSSYSSSSSAGSYSSAIASIPVARASPTTSTSPARQHQAPRAYSGNCRSGNWDRSPRIRRSLTADAVPAAVAPMQPRDMQSNVRADSSASPKQAIVRTNSSGKPPVPTSSLSPHSRTSAGTTGSSNRSSRSHSTGASPQDAMYARLLELNDVAEQTSAYVTSRGRRMS</sequence>
<evidence type="ECO:0000313" key="3">
    <source>
        <dbReference type="Proteomes" id="UP001165083"/>
    </source>
</evidence>
<accession>A0A9W7D9F8</accession>
<dbReference type="Proteomes" id="UP001165083">
    <property type="component" value="Unassembled WGS sequence"/>
</dbReference>
<comment type="caution">
    <text evidence="2">The sequence shown here is derived from an EMBL/GenBank/DDBJ whole genome shotgun (WGS) entry which is preliminary data.</text>
</comment>
<gene>
    <name evidence="2" type="ORF">Plil01_001835200</name>
</gene>
<feature type="region of interest" description="Disordered" evidence="1">
    <location>
        <begin position="373"/>
        <end position="428"/>
    </location>
</feature>
<feature type="compositionally biased region" description="Low complexity" evidence="1">
    <location>
        <begin position="380"/>
        <end position="391"/>
    </location>
</feature>
<feature type="compositionally biased region" description="Basic and acidic residues" evidence="1">
    <location>
        <begin position="419"/>
        <end position="428"/>
    </location>
</feature>